<gene>
    <name evidence="11" type="ORF">EPA99_00575</name>
</gene>
<name>A0A4Q1K023_9GAMM</name>
<keyword evidence="7" id="KW-0812">Transmembrane</keyword>
<dbReference type="InterPro" id="IPR022792">
    <property type="entry name" value="T2SS_protein-GspN"/>
</dbReference>
<keyword evidence="4" id="KW-0813">Transport</keyword>
<accession>A0A4Q1K023</accession>
<evidence type="ECO:0000256" key="9">
    <source>
        <dbReference type="ARBA" id="ARBA00023136"/>
    </source>
</evidence>
<dbReference type="GO" id="GO:0015627">
    <property type="term" value="C:type II protein secretion system complex"/>
    <property type="evidence" value="ECO:0007669"/>
    <property type="project" value="InterPro"/>
</dbReference>
<keyword evidence="9" id="KW-0472">Membrane</keyword>
<dbReference type="RefSeq" id="WP_129469254.1">
    <property type="nucleotide sequence ID" value="NZ_SAWZ01000001.1"/>
</dbReference>
<evidence type="ECO:0000256" key="7">
    <source>
        <dbReference type="ARBA" id="ARBA00022692"/>
    </source>
</evidence>
<keyword evidence="12" id="KW-1185">Reference proteome</keyword>
<evidence type="ECO:0000313" key="11">
    <source>
        <dbReference type="EMBL" id="RXR08361.1"/>
    </source>
</evidence>
<evidence type="ECO:0000313" key="12">
    <source>
        <dbReference type="Proteomes" id="UP000289784"/>
    </source>
</evidence>
<evidence type="ECO:0000256" key="10">
    <source>
        <dbReference type="ARBA" id="ARBA00030772"/>
    </source>
</evidence>
<evidence type="ECO:0000256" key="3">
    <source>
        <dbReference type="ARBA" id="ARBA00021563"/>
    </source>
</evidence>
<dbReference type="Proteomes" id="UP000289784">
    <property type="component" value="Unassembled WGS sequence"/>
</dbReference>
<dbReference type="AlphaFoldDB" id="A0A4Q1K023"/>
<protein>
    <recommendedName>
        <fullName evidence="3">Type II secretion system protein N</fullName>
    </recommendedName>
    <alternativeName>
        <fullName evidence="10">General secretion pathway protein N</fullName>
    </alternativeName>
</protein>
<evidence type="ECO:0000256" key="1">
    <source>
        <dbReference type="ARBA" id="ARBA00004533"/>
    </source>
</evidence>
<comment type="similarity">
    <text evidence="2">Belongs to the GSP N family.</text>
</comment>
<dbReference type="Pfam" id="PF01203">
    <property type="entry name" value="T2SSN"/>
    <property type="match status" value="1"/>
</dbReference>
<evidence type="ECO:0000256" key="4">
    <source>
        <dbReference type="ARBA" id="ARBA00022448"/>
    </source>
</evidence>
<dbReference type="GO" id="GO:0015628">
    <property type="term" value="P:protein secretion by the type II secretion system"/>
    <property type="evidence" value="ECO:0007669"/>
    <property type="project" value="InterPro"/>
</dbReference>
<dbReference type="OrthoDB" id="5975941at2"/>
<reference evidence="11 12" key="1">
    <citation type="submission" date="2019-01" db="EMBL/GenBank/DDBJ databases">
        <title>Pseudoxanthomonas composti sp. nov., isolated from compost.</title>
        <authorList>
            <person name="Yang G."/>
        </authorList>
    </citation>
    <scope>NUCLEOTIDE SEQUENCE [LARGE SCALE GENOMIC DNA]</scope>
    <source>
        <strain evidence="11 12">GSS15</strain>
    </source>
</reference>
<sequence length="239" mass="25368">MTRTRTLLCFALALALALLLCLPLQWLAARLLPSATPSVTALEATGTLWSGQLRGARWNDIALGDLAVRLQPLQLLRGRASLHLAGAELSAELVRGLRRGIDHAEGQLVLPISAPEVRARLEARDLHLLFDTQGCESAGGTLSLQVLRMGQDKAVIPLAQLAGTPRCEGSGARVELRAPADAPPGLRDGLLDILPSGRYRLILHAEANAAELGAALQLAGFTPTADGRLERSIEGSLLR</sequence>
<comment type="subcellular location">
    <subcellularLocation>
        <location evidence="1">Cell inner membrane</location>
    </subcellularLocation>
</comment>
<evidence type="ECO:0000256" key="5">
    <source>
        <dbReference type="ARBA" id="ARBA00022475"/>
    </source>
</evidence>
<comment type="caution">
    <text evidence="11">The sequence shown here is derived from an EMBL/GenBank/DDBJ whole genome shotgun (WGS) entry which is preliminary data.</text>
</comment>
<keyword evidence="8" id="KW-0653">Protein transport</keyword>
<evidence type="ECO:0000256" key="8">
    <source>
        <dbReference type="ARBA" id="ARBA00022927"/>
    </source>
</evidence>
<keyword evidence="5" id="KW-1003">Cell membrane</keyword>
<dbReference type="GO" id="GO:0005886">
    <property type="term" value="C:plasma membrane"/>
    <property type="evidence" value="ECO:0007669"/>
    <property type="project" value="UniProtKB-SubCell"/>
</dbReference>
<keyword evidence="6" id="KW-0997">Cell inner membrane</keyword>
<dbReference type="EMBL" id="SAWZ01000001">
    <property type="protein sequence ID" value="RXR08361.1"/>
    <property type="molecule type" value="Genomic_DNA"/>
</dbReference>
<organism evidence="11 12">
    <name type="scientific">Pseudoxanthomonas composti</name>
    <dbReference type="NCBI Taxonomy" id="2137479"/>
    <lineage>
        <taxon>Bacteria</taxon>
        <taxon>Pseudomonadati</taxon>
        <taxon>Pseudomonadota</taxon>
        <taxon>Gammaproteobacteria</taxon>
        <taxon>Lysobacterales</taxon>
        <taxon>Lysobacteraceae</taxon>
        <taxon>Pseudoxanthomonas</taxon>
    </lineage>
</organism>
<evidence type="ECO:0000256" key="6">
    <source>
        <dbReference type="ARBA" id="ARBA00022519"/>
    </source>
</evidence>
<proteinExistence type="inferred from homology"/>
<evidence type="ECO:0000256" key="2">
    <source>
        <dbReference type="ARBA" id="ARBA00007208"/>
    </source>
</evidence>